<dbReference type="PANTHER" id="PTHR30290:SF38">
    <property type="entry name" value="D,D-DIPEPTIDE-BINDING PERIPLASMIC PROTEIN DDPA-RELATED"/>
    <property type="match status" value="1"/>
</dbReference>
<dbReference type="InterPro" id="IPR039424">
    <property type="entry name" value="SBP_5"/>
</dbReference>
<dbReference type="InterPro" id="IPR030678">
    <property type="entry name" value="Peptide/Ni-bd"/>
</dbReference>
<evidence type="ECO:0000313" key="4">
    <source>
        <dbReference type="EMBL" id="EFX42156.1"/>
    </source>
</evidence>
<organism evidence="4 5">
    <name type="scientific">Helicobacter suis HS5</name>
    <dbReference type="NCBI Taxonomy" id="710394"/>
    <lineage>
        <taxon>Bacteria</taxon>
        <taxon>Pseudomonadati</taxon>
        <taxon>Campylobacterota</taxon>
        <taxon>Epsilonproteobacteria</taxon>
        <taxon>Campylobacterales</taxon>
        <taxon>Helicobacteraceae</taxon>
        <taxon>Helicobacter</taxon>
    </lineage>
</organism>
<dbReference type="GO" id="GO:0030288">
    <property type="term" value="C:outer membrane-bounded periplasmic space"/>
    <property type="evidence" value="ECO:0007669"/>
    <property type="project" value="UniProtKB-ARBA"/>
</dbReference>
<dbReference type="CDD" id="cd08493">
    <property type="entry name" value="PBP2_DppA_like"/>
    <property type="match status" value="1"/>
</dbReference>
<comment type="similarity">
    <text evidence="1">Belongs to the bacterial solute-binding protein 5 family.</text>
</comment>
<dbReference type="Pfam" id="PF00496">
    <property type="entry name" value="SBP_bac_5"/>
    <property type="match status" value="1"/>
</dbReference>
<dbReference type="Gene3D" id="3.10.105.10">
    <property type="entry name" value="Dipeptide-binding Protein, Domain 3"/>
    <property type="match status" value="1"/>
</dbReference>
<dbReference type="InterPro" id="IPR000914">
    <property type="entry name" value="SBP_5_dom"/>
</dbReference>
<dbReference type="Proteomes" id="UP000054093">
    <property type="component" value="Unassembled WGS sequence"/>
</dbReference>
<protein>
    <submittedName>
        <fullName evidence="4">Periplasmic dipeptide-binding protein</fullName>
    </submittedName>
</protein>
<dbReference type="AlphaFoldDB" id="E7G384"/>
<sequence length="522" mass="59570">MKTRLLPCLFLAVSFLFGVEGGTLIYARGADSSGMDPALVVDGESYAATANIYETLVRFKYGSTEIEPSLASSWEISKDGLVYTFHLRKGVYFHTTKYWNQKVELSAKDVIFSFERQMGTIPYYKGGKSYGYWASMGMSSIIDKIEALDKYTVRFTLKHPEAPFLADLGMDFLSVLSADYAAHLKSLHKEDALTRKPIGTGPFKFSTWFRDDKIVLLKNKEYWGTPAHLDRVVLRVIANPSVRALALQRGEVSLINMPHRNEIPRLERLPNISVDKKPALFVTWMSLNMQKKPFDNRLVRLAINHAINTKDYIKIVYENYAKVAINPIPPEMWSYNTKIKPYGYDLKKAKELLTKAGYPNGFSTTLFTASKYNKKAAEFVQSQLAKIGIQVKIEFFEWGTYLKKIAMGEHLMAFSGWMADTPDPDNFLYILWSKEAASKIPTRNSCFYKSETYSKLVTKAKYLSDQAKRAVLYEKAQEIFHNDAPWVPLAYPYNVVARLSNVLGYHVEGVQNNRFAYVYFGK</sequence>
<evidence type="ECO:0000313" key="5">
    <source>
        <dbReference type="Proteomes" id="UP000054093"/>
    </source>
</evidence>
<dbReference type="Gene3D" id="3.40.190.10">
    <property type="entry name" value="Periplasmic binding protein-like II"/>
    <property type="match status" value="1"/>
</dbReference>
<dbReference type="EMBL" id="ADHO01000064">
    <property type="protein sequence ID" value="EFX42156.1"/>
    <property type="molecule type" value="Genomic_DNA"/>
</dbReference>
<accession>E7G384</accession>
<feature type="domain" description="Solute-binding protein family 5" evidence="3">
    <location>
        <begin position="65"/>
        <end position="437"/>
    </location>
</feature>
<dbReference type="PIRSF" id="PIRSF002741">
    <property type="entry name" value="MppA"/>
    <property type="match status" value="1"/>
</dbReference>
<evidence type="ECO:0000256" key="1">
    <source>
        <dbReference type="ARBA" id="ARBA00005695"/>
    </source>
</evidence>
<evidence type="ECO:0000259" key="3">
    <source>
        <dbReference type="Pfam" id="PF00496"/>
    </source>
</evidence>
<dbReference type="GO" id="GO:0043190">
    <property type="term" value="C:ATP-binding cassette (ABC) transporter complex"/>
    <property type="evidence" value="ECO:0007669"/>
    <property type="project" value="InterPro"/>
</dbReference>
<gene>
    <name evidence="4" type="ORF">HSUHS5_0393</name>
</gene>
<dbReference type="SUPFAM" id="SSF53850">
    <property type="entry name" value="Periplasmic binding protein-like II"/>
    <property type="match status" value="1"/>
</dbReference>
<dbReference type="RefSeq" id="WP_006564146.1">
    <property type="nucleotide sequence ID" value="NZ_ADHO01000064.1"/>
</dbReference>
<reference evidence="4 5" key="1">
    <citation type="journal article" date="2011" name="Vet. Res.">
        <title>Genome sequence of Helicobacter suis supports its role in gastric pathology.</title>
        <authorList>
            <person name="Vermoote M."/>
            <person name="Vandekerckhove T.T."/>
            <person name="Flahou B."/>
            <person name="Pasmans F."/>
            <person name="Smet A."/>
            <person name="De Groote D."/>
            <person name="Van Criekinge W."/>
            <person name="Ducatelle R."/>
            <person name="Haesebrouck F."/>
        </authorList>
    </citation>
    <scope>NUCLEOTIDE SEQUENCE [LARGE SCALE GENOMIC DNA]</scope>
    <source>
        <strain evidence="4 5">HS5</strain>
    </source>
</reference>
<dbReference type="GO" id="GO:1904680">
    <property type="term" value="F:peptide transmembrane transporter activity"/>
    <property type="evidence" value="ECO:0007669"/>
    <property type="project" value="TreeGrafter"/>
</dbReference>
<keyword evidence="2" id="KW-0732">Signal</keyword>
<evidence type="ECO:0000256" key="2">
    <source>
        <dbReference type="ARBA" id="ARBA00022729"/>
    </source>
</evidence>
<dbReference type="PANTHER" id="PTHR30290">
    <property type="entry name" value="PERIPLASMIC BINDING COMPONENT OF ABC TRANSPORTER"/>
    <property type="match status" value="1"/>
</dbReference>
<comment type="caution">
    <text evidence="4">The sequence shown here is derived from an EMBL/GenBank/DDBJ whole genome shotgun (WGS) entry which is preliminary data.</text>
</comment>
<dbReference type="Gene3D" id="3.90.76.10">
    <property type="entry name" value="Dipeptide-binding Protein, Domain 1"/>
    <property type="match status" value="1"/>
</dbReference>
<proteinExistence type="inferred from homology"/>
<name>E7G384_9HELI</name>
<dbReference type="GO" id="GO:0015833">
    <property type="term" value="P:peptide transport"/>
    <property type="evidence" value="ECO:0007669"/>
    <property type="project" value="TreeGrafter"/>
</dbReference>